<accession>A0A5Q3QEV9</accession>
<dbReference type="EMBL" id="CP045929">
    <property type="protein sequence ID" value="QGK69357.1"/>
    <property type="molecule type" value="Genomic_DNA"/>
</dbReference>
<feature type="compositionally biased region" description="Basic and acidic residues" evidence="1">
    <location>
        <begin position="1"/>
        <end position="10"/>
    </location>
</feature>
<dbReference type="KEGG" id="sace:GIY23_07285"/>
<evidence type="ECO:0000313" key="3">
    <source>
        <dbReference type="Proteomes" id="UP000371041"/>
    </source>
</evidence>
<dbReference type="Pfam" id="PF09660">
    <property type="entry name" value="DUF2397"/>
    <property type="match status" value="1"/>
</dbReference>
<evidence type="ECO:0000256" key="1">
    <source>
        <dbReference type="SAM" id="MobiDB-lite"/>
    </source>
</evidence>
<feature type="compositionally biased region" description="Acidic residues" evidence="1">
    <location>
        <begin position="543"/>
        <end position="554"/>
    </location>
</feature>
<dbReference type="AlphaFoldDB" id="A0A5Q3QEV9"/>
<keyword evidence="3" id="KW-1185">Reference proteome</keyword>
<evidence type="ECO:0000313" key="2">
    <source>
        <dbReference type="EMBL" id="QGK69357.1"/>
    </source>
</evidence>
<feature type="region of interest" description="Disordered" evidence="1">
    <location>
        <begin position="543"/>
        <end position="566"/>
    </location>
</feature>
<proteinExistence type="predicted"/>
<gene>
    <name evidence="2" type="ORF">GIY23_07285</name>
</gene>
<protein>
    <submittedName>
        <fullName evidence="2">DUF2397 family protein</fullName>
    </submittedName>
</protein>
<dbReference type="InterPro" id="IPR013493">
    <property type="entry name" value="CHP02677"/>
</dbReference>
<dbReference type="Proteomes" id="UP000371041">
    <property type="component" value="Chromosome"/>
</dbReference>
<name>A0A5Q3QEV9_9PSEU</name>
<sequence>MTAPDHEADALRAGVAAAGAGGLVPPEPDAAPVTDASAPESTPDGEQRLQLFAYVRATEHRTYLTIMRLFTSTLLADLSASEVAAALAVAEREGRIGPGESDVDTVIDRLKQLVGWGNLVVGRRETIASSIAEFQHGSVRYQVSKLAVRVQRDVDTLLQVPEGAREVSRELLPAIERGLGEIGSVLSDVRSAERRDPDGKAARQSRERLAEHVTTVFLQHSELAATVRDFYAYLGQVVTRHHLAPDEISGFRNLLVEYIQMVVEDVLRYTPAIATSLSGLAGVRDELVRALGPAGELGTDVERARGRTSADWQELTDWFVDSPGRPSQVAALREATARAIGSLLASVKRATSGSGPVPGRRSELLTLARWFHESDSDQGHRLYAAAFGTQSARHLLPAPDHDSDNHEVAWRDGPVIDVPVSVRTRGERGARGRTSRVLDDPMTEETLLAEAREQDAVRSAAVSELAATQGELSDRTLSGNALGVLCELLTLAMAGRDSAEDAGTALDPVHRLRVTVHPKEGHATTIRSVGGSLTLQDSVIEVEGDGAVPEDESTEDTRNLAHGAAR</sequence>
<dbReference type="RefSeq" id="WP_154075953.1">
    <property type="nucleotide sequence ID" value="NZ_CP045929.1"/>
</dbReference>
<organism evidence="2 3">
    <name type="scientific">Allosaccharopolyspora coralli</name>
    <dbReference type="NCBI Taxonomy" id="2665642"/>
    <lineage>
        <taxon>Bacteria</taxon>
        <taxon>Bacillati</taxon>
        <taxon>Actinomycetota</taxon>
        <taxon>Actinomycetes</taxon>
        <taxon>Pseudonocardiales</taxon>
        <taxon>Pseudonocardiaceae</taxon>
        <taxon>Allosaccharopolyspora</taxon>
    </lineage>
</organism>
<reference evidence="3" key="1">
    <citation type="submission" date="2019-11" db="EMBL/GenBank/DDBJ databases">
        <title>The complete genome sequence of Saccharopolyspora sp. E2A.</title>
        <authorList>
            <person name="Zhang G."/>
        </authorList>
    </citation>
    <scope>NUCLEOTIDE SEQUENCE [LARGE SCALE GENOMIC DNA]</scope>
    <source>
        <strain evidence="3">E2A</strain>
    </source>
</reference>
<feature type="region of interest" description="Disordered" evidence="1">
    <location>
        <begin position="1"/>
        <end position="44"/>
    </location>
</feature>